<sequence>MSATKEPATWHWTRETYHQAVELGLFGTSPKVELIRGEIYLKTPMNRPHATAVVKSEQVIQTALGETNHVQSQVPIGLSTDGEPEPDIAIIIGQPDDYTEHPTEHDVLLVMEISDSTLAFDKGLKSEVYAEAGIAEYWILDINARTLEVRREPHGTIYRSTHLYDDTQSAAPLAKPDAQISVAALLPK</sequence>
<dbReference type="PANTHER" id="PTHR35400">
    <property type="entry name" value="SLR1083 PROTEIN"/>
    <property type="match status" value="1"/>
</dbReference>
<reference evidence="2 3" key="1">
    <citation type="submission" date="2020-08" db="EMBL/GenBank/DDBJ databases">
        <title>Genomic Encyclopedia of Type Strains, Phase IV (KMG-IV): sequencing the most valuable type-strain genomes for metagenomic binning, comparative biology and taxonomic classification.</title>
        <authorList>
            <person name="Goeker M."/>
        </authorList>
    </citation>
    <scope>NUCLEOTIDE SEQUENCE [LARGE SCALE GENOMIC DNA]</scope>
    <source>
        <strain evidence="2 3">DSM 23562</strain>
    </source>
</reference>
<dbReference type="Proteomes" id="UP000520814">
    <property type="component" value="Unassembled WGS sequence"/>
</dbReference>
<dbReference type="CDD" id="cd06260">
    <property type="entry name" value="DUF820-like"/>
    <property type="match status" value="1"/>
</dbReference>
<evidence type="ECO:0000313" key="3">
    <source>
        <dbReference type="Proteomes" id="UP000520814"/>
    </source>
</evidence>
<dbReference type="SUPFAM" id="SSF52980">
    <property type="entry name" value="Restriction endonuclease-like"/>
    <property type="match status" value="1"/>
</dbReference>
<gene>
    <name evidence="2" type="ORF">HNQ39_003586</name>
</gene>
<dbReference type="InterPro" id="IPR012296">
    <property type="entry name" value="Nuclease_put_TT1808"/>
</dbReference>
<dbReference type="Gene3D" id="3.90.1570.10">
    <property type="entry name" value="tt1808, chain A"/>
    <property type="match status" value="1"/>
</dbReference>
<keyword evidence="2" id="KW-0378">Hydrolase</keyword>
<accession>A0A7W9SS15</accession>
<organism evidence="2 3">
    <name type="scientific">Armatimonas rosea</name>
    <dbReference type="NCBI Taxonomy" id="685828"/>
    <lineage>
        <taxon>Bacteria</taxon>
        <taxon>Bacillati</taxon>
        <taxon>Armatimonadota</taxon>
        <taxon>Armatimonadia</taxon>
        <taxon>Armatimonadales</taxon>
        <taxon>Armatimonadaceae</taxon>
        <taxon>Armatimonas</taxon>
    </lineage>
</organism>
<proteinExistence type="predicted"/>
<dbReference type="RefSeq" id="WP_184199447.1">
    <property type="nucleotide sequence ID" value="NZ_JACHGW010000003.1"/>
</dbReference>
<name>A0A7W9SS15_ARMRO</name>
<evidence type="ECO:0000259" key="1">
    <source>
        <dbReference type="Pfam" id="PF05685"/>
    </source>
</evidence>
<dbReference type="EMBL" id="JACHGW010000003">
    <property type="protein sequence ID" value="MBB6051776.1"/>
    <property type="molecule type" value="Genomic_DNA"/>
</dbReference>
<dbReference type="PANTHER" id="PTHR35400:SF1">
    <property type="entry name" value="SLR1083 PROTEIN"/>
    <property type="match status" value="1"/>
</dbReference>
<evidence type="ECO:0000313" key="2">
    <source>
        <dbReference type="EMBL" id="MBB6051776.1"/>
    </source>
</evidence>
<comment type="caution">
    <text evidence="2">The sequence shown here is derived from an EMBL/GenBank/DDBJ whole genome shotgun (WGS) entry which is preliminary data.</text>
</comment>
<dbReference type="InterPro" id="IPR008538">
    <property type="entry name" value="Uma2"/>
</dbReference>
<keyword evidence="3" id="KW-1185">Reference proteome</keyword>
<keyword evidence="2" id="KW-0540">Nuclease</keyword>
<feature type="domain" description="Putative restriction endonuclease" evidence="1">
    <location>
        <begin position="16"/>
        <end position="182"/>
    </location>
</feature>
<protein>
    <submittedName>
        <fullName evidence="2">Uma2 family endonuclease</fullName>
    </submittedName>
</protein>
<dbReference type="GO" id="GO:0004519">
    <property type="term" value="F:endonuclease activity"/>
    <property type="evidence" value="ECO:0007669"/>
    <property type="project" value="UniProtKB-KW"/>
</dbReference>
<dbReference type="AlphaFoldDB" id="A0A7W9SS15"/>
<dbReference type="Pfam" id="PF05685">
    <property type="entry name" value="Uma2"/>
    <property type="match status" value="1"/>
</dbReference>
<dbReference type="InterPro" id="IPR011335">
    <property type="entry name" value="Restrct_endonuc-II-like"/>
</dbReference>
<keyword evidence="2" id="KW-0255">Endonuclease</keyword>